<dbReference type="EMBL" id="JACIDJ010000003">
    <property type="protein sequence ID" value="MBB3898816.1"/>
    <property type="molecule type" value="Genomic_DNA"/>
</dbReference>
<name>A0A840AE34_9PROT</name>
<sequence>MTLPVNEAYFGNGRLRAEMEGFQFSDDGSPVITSDPNPDPSRRNSAGVFARNGGMVAVRRVTYYQGDLMMRFASPSRMPAGHGAADLLNSPWWIEQDRMVLLITRAREAAVPLVEMARRQLALPETFTDADQILAVRPRAGLLLGAWAGRGLTAEGAGERRIVAGGEAPHLHMEQLYIPGLGPMGGGYAEGRRNAEAWFDLATFKTYDPNAPGFRPYAMR</sequence>
<dbReference type="RefSeq" id="WP_184383978.1">
    <property type="nucleotide sequence ID" value="NZ_JACIDJ010000003.1"/>
</dbReference>
<dbReference type="Proteomes" id="UP000553193">
    <property type="component" value="Unassembled WGS sequence"/>
</dbReference>
<comment type="caution">
    <text evidence="2">The sequence shown here is derived from an EMBL/GenBank/DDBJ whole genome shotgun (WGS) entry which is preliminary data.</text>
</comment>
<organism evidence="2 3">
    <name type="scientific">Roseococcus suduntuyensis</name>
    <dbReference type="NCBI Taxonomy" id="455361"/>
    <lineage>
        <taxon>Bacteria</taxon>
        <taxon>Pseudomonadati</taxon>
        <taxon>Pseudomonadota</taxon>
        <taxon>Alphaproteobacteria</taxon>
        <taxon>Acetobacterales</taxon>
        <taxon>Roseomonadaceae</taxon>
        <taxon>Roseococcus</taxon>
    </lineage>
</organism>
<accession>A0A840AE34</accession>
<evidence type="ECO:0000313" key="3">
    <source>
        <dbReference type="Proteomes" id="UP000553193"/>
    </source>
</evidence>
<dbReference type="AlphaFoldDB" id="A0A840AE34"/>
<proteinExistence type="predicted"/>
<feature type="region of interest" description="Disordered" evidence="1">
    <location>
        <begin position="24"/>
        <end position="46"/>
    </location>
</feature>
<gene>
    <name evidence="2" type="ORF">GGQ83_002259</name>
</gene>
<evidence type="ECO:0000256" key="1">
    <source>
        <dbReference type="SAM" id="MobiDB-lite"/>
    </source>
</evidence>
<reference evidence="2 3" key="1">
    <citation type="submission" date="2020-08" db="EMBL/GenBank/DDBJ databases">
        <title>Genomic Encyclopedia of Type Strains, Phase IV (KMG-IV): sequencing the most valuable type-strain genomes for metagenomic binning, comparative biology and taxonomic classification.</title>
        <authorList>
            <person name="Goeker M."/>
        </authorList>
    </citation>
    <scope>NUCLEOTIDE SEQUENCE [LARGE SCALE GENOMIC DNA]</scope>
    <source>
        <strain evidence="2 3">DSM 19979</strain>
    </source>
</reference>
<keyword evidence="3" id="KW-1185">Reference proteome</keyword>
<protein>
    <submittedName>
        <fullName evidence="2">Uncharacterized protein</fullName>
    </submittedName>
</protein>
<evidence type="ECO:0000313" key="2">
    <source>
        <dbReference type="EMBL" id="MBB3898816.1"/>
    </source>
</evidence>